<protein>
    <recommendedName>
        <fullName evidence="3 13">Ribokinase</fullName>
        <shortName evidence="13">RK</shortName>
        <ecNumber evidence="2 13">2.7.1.15</ecNumber>
    </recommendedName>
</protein>
<comment type="similarity">
    <text evidence="1">Belongs to the carbohydrate kinase pfkB family.</text>
</comment>
<comment type="caution">
    <text evidence="15">The sequence shown here is derived from an EMBL/GenBank/DDBJ whole genome shotgun (WGS) entry which is preliminary data.</text>
</comment>
<feature type="binding site" evidence="13">
    <location>
        <position position="252"/>
    </location>
    <ligand>
        <name>K(+)</name>
        <dbReference type="ChEBI" id="CHEBI:29103"/>
    </ligand>
</feature>
<feature type="binding site" evidence="13">
    <location>
        <begin position="255"/>
        <end position="256"/>
    </location>
    <ligand>
        <name>ATP</name>
        <dbReference type="ChEBI" id="CHEBI:30616"/>
    </ligand>
</feature>
<organism evidence="15 16">
    <name type="scientific">Oopsacas minuta</name>
    <dbReference type="NCBI Taxonomy" id="111878"/>
    <lineage>
        <taxon>Eukaryota</taxon>
        <taxon>Metazoa</taxon>
        <taxon>Porifera</taxon>
        <taxon>Hexactinellida</taxon>
        <taxon>Hexasterophora</taxon>
        <taxon>Lyssacinosida</taxon>
        <taxon>Leucopsacidae</taxon>
        <taxon>Oopsacas</taxon>
    </lineage>
</organism>
<keyword evidence="4 13" id="KW-0963">Cytoplasm</keyword>
<dbReference type="GO" id="GO:0005829">
    <property type="term" value="C:cytosol"/>
    <property type="evidence" value="ECO:0007669"/>
    <property type="project" value="TreeGrafter"/>
</dbReference>
<evidence type="ECO:0000256" key="11">
    <source>
        <dbReference type="ARBA" id="ARBA00022958"/>
    </source>
</evidence>
<evidence type="ECO:0000256" key="4">
    <source>
        <dbReference type="ARBA" id="ARBA00022490"/>
    </source>
</evidence>
<feature type="binding site" evidence="13">
    <location>
        <position position="293"/>
    </location>
    <ligand>
        <name>K(+)</name>
        <dbReference type="ChEBI" id="CHEBI:29103"/>
    </ligand>
</feature>
<evidence type="ECO:0000256" key="7">
    <source>
        <dbReference type="ARBA" id="ARBA00022741"/>
    </source>
</evidence>
<evidence type="ECO:0000313" key="15">
    <source>
        <dbReference type="EMBL" id="KAI6646565.1"/>
    </source>
</evidence>
<dbReference type="GO" id="GO:0046872">
    <property type="term" value="F:metal ion binding"/>
    <property type="evidence" value="ECO:0007669"/>
    <property type="project" value="UniProtKB-KW"/>
</dbReference>
<dbReference type="InterPro" id="IPR011611">
    <property type="entry name" value="PfkB_dom"/>
</dbReference>
<dbReference type="GO" id="GO:0019303">
    <property type="term" value="P:D-ribose catabolic process"/>
    <property type="evidence" value="ECO:0007669"/>
    <property type="project" value="UniProtKB-UniRule"/>
</dbReference>
<dbReference type="Proteomes" id="UP001165289">
    <property type="component" value="Unassembled WGS sequence"/>
</dbReference>
<dbReference type="PRINTS" id="PR00990">
    <property type="entry name" value="RIBOKINASE"/>
</dbReference>
<dbReference type="PANTHER" id="PTHR10584">
    <property type="entry name" value="SUGAR KINASE"/>
    <property type="match status" value="1"/>
</dbReference>
<dbReference type="NCBIfam" id="TIGR02152">
    <property type="entry name" value="D_ribokin_bact"/>
    <property type="match status" value="1"/>
</dbReference>
<dbReference type="HAMAP" id="MF_01987">
    <property type="entry name" value="Ribokinase"/>
    <property type="match status" value="1"/>
</dbReference>
<dbReference type="GO" id="GO:0004747">
    <property type="term" value="F:ribokinase activity"/>
    <property type="evidence" value="ECO:0007669"/>
    <property type="project" value="UniProtKB-UniRule"/>
</dbReference>
<evidence type="ECO:0000256" key="3">
    <source>
        <dbReference type="ARBA" id="ARBA00016943"/>
    </source>
</evidence>
<keyword evidence="16" id="KW-1185">Reference proteome</keyword>
<reference evidence="15 16" key="1">
    <citation type="journal article" date="2023" name="BMC Biol.">
        <title>The compact genome of the sponge Oopsacas minuta (Hexactinellida) is lacking key metazoan core genes.</title>
        <authorList>
            <person name="Santini S."/>
            <person name="Schenkelaars Q."/>
            <person name="Jourda C."/>
            <person name="Duchesne M."/>
            <person name="Belahbib H."/>
            <person name="Rocher C."/>
            <person name="Selva M."/>
            <person name="Riesgo A."/>
            <person name="Vervoort M."/>
            <person name="Leys S.P."/>
            <person name="Kodjabachian L."/>
            <person name="Le Bivic A."/>
            <person name="Borchiellini C."/>
            <person name="Claverie J.M."/>
            <person name="Renard E."/>
        </authorList>
    </citation>
    <scope>NUCLEOTIDE SEQUENCE [LARGE SCALE GENOMIC DNA]</scope>
    <source>
        <strain evidence="15">SPO-2</strain>
    </source>
</reference>
<name>A0AAV7JDL8_9METZ</name>
<keyword evidence="6 13" id="KW-0479">Metal-binding</keyword>
<dbReference type="Gene3D" id="3.40.1190.20">
    <property type="match status" value="1"/>
</dbReference>
<accession>A0AAV7JDL8</accession>
<dbReference type="GO" id="GO:0005524">
    <property type="term" value="F:ATP binding"/>
    <property type="evidence" value="ECO:0007669"/>
    <property type="project" value="UniProtKB-UniRule"/>
</dbReference>
<comment type="function">
    <text evidence="13">Catalyzes the phosphorylation of ribose at O-5 in a reaction requiring ATP and magnesium. The resulting D-ribose-5-phosphate can then be used either for sythesis of nucleotides, histidine, and tryptophan, or as a component of the pentose phosphate pathway.</text>
</comment>
<feature type="binding site" evidence="13">
    <location>
        <position position="256"/>
    </location>
    <ligand>
        <name>substrate</name>
    </ligand>
</feature>
<comment type="catalytic activity">
    <reaction evidence="13">
        <text>D-ribose + ATP = D-ribose 5-phosphate + ADP + H(+)</text>
        <dbReference type="Rhea" id="RHEA:13697"/>
        <dbReference type="ChEBI" id="CHEBI:15378"/>
        <dbReference type="ChEBI" id="CHEBI:30616"/>
        <dbReference type="ChEBI" id="CHEBI:47013"/>
        <dbReference type="ChEBI" id="CHEBI:78346"/>
        <dbReference type="ChEBI" id="CHEBI:456216"/>
        <dbReference type="EC" id="2.7.1.15"/>
    </reaction>
</comment>
<feature type="domain" description="Carbohydrate kinase PfkB" evidence="14">
    <location>
        <begin position="4"/>
        <end position="298"/>
    </location>
</feature>
<evidence type="ECO:0000256" key="12">
    <source>
        <dbReference type="ARBA" id="ARBA00023277"/>
    </source>
</evidence>
<comment type="subcellular location">
    <subcellularLocation>
        <location evidence="13">Cytoplasm</location>
    </subcellularLocation>
    <subcellularLocation>
        <location evidence="13">Nucleus</location>
    </subcellularLocation>
</comment>
<evidence type="ECO:0000259" key="14">
    <source>
        <dbReference type="Pfam" id="PF00294"/>
    </source>
</evidence>
<feature type="binding site" evidence="13">
    <location>
        <position position="297"/>
    </location>
    <ligand>
        <name>K(+)</name>
        <dbReference type="ChEBI" id="CHEBI:29103"/>
    </ligand>
</feature>
<feature type="binding site" evidence="13">
    <location>
        <position position="288"/>
    </location>
    <ligand>
        <name>K(+)</name>
        <dbReference type="ChEBI" id="CHEBI:29103"/>
    </ligand>
</feature>
<dbReference type="SUPFAM" id="SSF53613">
    <property type="entry name" value="Ribokinase-like"/>
    <property type="match status" value="1"/>
</dbReference>
<evidence type="ECO:0000256" key="10">
    <source>
        <dbReference type="ARBA" id="ARBA00022842"/>
    </source>
</evidence>
<comment type="similarity">
    <text evidence="13">Belongs to the carbohydrate kinase PfkB family. Ribokinase subfamily.</text>
</comment>
<dbReference type="InterPro" id="IPR002173">
    <property type="entry name" value="Carboh/pur_kinase_PfkB_CS"/>
</dbReference>
<dbReference type="AlphaFoldDB" id="A0AAV7JDL8"/>
<comment type="cofactor">
    <cofactor evidence="13">
        <name>Mg(2+)</name>
        <dbReference type="ChEBI" id="CHEBI:18420"/>
    </cofactor>
    <text evidence="13">Requires a divalent cation, most likely magnesium in vivo, as an electrophilic catalyst to aid phosphoryl group transfer. It is the chelate of the metal and the nucleotide that is the actual substrate.</text>
</comment>
<evidence type="ECO:0000256" key="13">
    <source>
        <dbReference type="HAMAP-Rule" id="MF_03215"/>
    </source>
</evidence>
<proteinExistence type="inferred from homology"/>
<evidence type="ECO:0000256" key="5">
    <source>
        <dbReference type="ARBA" id="ARBA00022679"/>
    </source>
</evidence>
<dbReference type="FunFam" id="3.40.1190.20:FF:000010">
    <property type="entry name" value="Ribokinase"/>
    <property type="match status" value="1"/>
</dbReference>
<dbReference type="Pfam" id="PF00294">
    <property type="entry name" value="PfkB"/>
    <property type="match status" value="1"/>
</dbReference>
<dbReference type="CDD" id="cd01174">
    <property type="entry name" value="ribokinase"/>
    <property type="match status" value="1"/>
</dbReference>
<dbReference type="PANTHER" id="PTHR10584:SF166">
    <property type="entry name" value="RIBOKINASE"/>
    <property type="match status" value="1"/>
</dbReference>
<comment type="caution">
    <text evidence="13">Lacks conserved residue(s) required for the propagation of feature annotation.</text>
</comment>
<keyword evidence="9 13" id="KW-0067">ATP-binding</keyword>
<evidence type="ECO:0000256" key="8">
    <source>
        <dbReference type="ARBA" id="ARBA00022777"/>
    </source>
</evidence>
<comment type="activity regulation">
    <text evidence="13">Activated by a monovalent cation that binds near, but not in, the active site. The most likely occupant of the site in vivo is potassium. Ion binding induces a conformational change that may alter substrate affinity.</text>
</comment>
<evidence type="ECO:0000256" key="1">
    <source>
        <dbReference type="ARBA" id="ARBA00005380"/>
    </source>
</evidence>
<dbReference type="EMBL" id="JAKMXF010000354">
    <property type="protein sequence ID" value="KAI6646565.1"/>
    <property type="molecule type" value="Genomic_DNA"/>
</dbReference>
<keyword evidence="5 13" id="KW-0808">Transferase</keyword>
<dbReference type="EC" id="2.7.1.15" evidence="2 13"/>
<sequence>MNFDITVVGSCNTDFISYVPRMPSLGETIVGDKFEVGFGGKGANQCVMSSKLGAKVGMVAKVGDDVFGSQTIDNFKSHQVDTRFVYIAEGVSSGVAPICVTPGGENTIVIIPGANNFLTTLEVDRAIEMINVSKVLLCQLEIPPAVTLHALKLARDRKVITILNTAPAIPLFNEFYIYTDILCMNESECKALCGIMPDSTDERSKAIIHFIRLGVACVILTLGESGVVYGEKEDPKRIVSIPALVVKAVDTAGAGDAFVGALAYFLACKQELPLEDKIMRSTHIASLSVTRSGTQKSYQSKHELSSELFK</sequence>
<dbReference type="InterPro" id="IPR029056">
    <property type="entry name" value="Ribokinase-like"/>
</dbReference>
<dbReference type="InterPro" id="IPR011877">
    <property type="entry name" value="Ribokinase"/>
</dbReference>
<gene>
    <name evidence="15" type="ORF">LOD99_12686</name>
</gene>
<feature type="binding site" evidence="13">
    <location>
        <position position="250"/>
    </location>
    <ligand>
        <name>K(+)</name>
        <dbReference type="ChEBI" id="CHEBI:29103"/>
    </ligand>
</feature>
<keyword evidence="13" id="KW-0539">Nucleus</keyword>
<feature type="binding site" evidence="13">
    <location>
        <begin position="221"/>
        <end position="226"/>
    </location>
    <ligand>
        <name>ATP</name>
        <dbReference type="ChEBI" id="CHEBI:30616"/>
    </ligand>
</feature>
<keyword evidence="12 13" id="KW-0119">Carbohydrate metabolism</keyword>
<keyword evidence="10 13" id="KW-0460">Magnesium</keyword>
<dbReference type="PROSITE" id="PS00584">
    <property type="entry name" value="PFKB_KINASES_2"/>
    <property type="match status" value="1"/>
</dbReference>
<feature type="binding site" evidence="13">
    <location>
        <position position="291"/>
    </location>
    <ligand>
        <name>K(+)</name>
        <dbReference type="ChEBI" id="CHEBI:29103"/>
    </ligand>
</feature>
<keyword evidence="7 13" id="KW-0547">Nucleotide-binding</keyword>
<evidence type="ECO:0000256" key="9">
    <source>
        <dbReference type="ARBA" id="ARBA00022840"/>
    </source>
</evidence>
<feature type="active site" description="Proton acceptor" evidence="13">
    <location>
        <position position="256"/>
    </location>
</feature>
<feature type="binding site" evidence="13">
    <location>
        <position position="141"/>
    </location>
    <ligand>
        <name>substrate</name>
    </ligand>
</feature>
<evidence type="ECO:0000256" key="2">
    <source>
        <dbReference type="ARBA" id="ARBA00012035"/>
    </source>
</evidence>
<feature type="binding site" evidence="13">
    <location>
        <begin position="12"/>
        <end position="14"/>
    </location>
    <ligand>
        <name>substrate</name>
    </ligand>
</feature>
<comment type="pathway">
    <text evidence="13">Carbohydrate metabolism; D-ribose degradation; D-ribose 5-phosphate from beta-D-ribopyranose: step 2/2.</text>
</comment>
<dbReference type="InterPro" id="IPR002139">
    <property type="entry name" value="Ribo/fructo_kinase"/>
</dbReference>
<evidence type="ECO:0000313" key="16">
    <source>
        <dbReference type="Proteomes" id="UP001165289"/>
    </source>
</evidence>
<comment type="subunit">
    <text evidence="13">Homodimer.</text>
</comment>
<feature type="binding site" evidence="13">
    <location>
        <begin position="40"/>
        <end position="44"/>
    </location>
    <ligand>
        <name>substrate</name>
    </ligand>
</feature>
<feature type="binding site" evidence="13">
    <location>
        <position position="185"/>
    </location>
    <ligand>
        <name>ATP</name>
        <dbReference type="ChEBI" id="CHEBI:30616"/>
    </ligand>
</feature>
<keyword evidence="11 13" id="KW-0630">Potassium</keyword>
<evidence type="ECO:0000256" key="6">
    <source>
        <dbReference type="ARBA" id="ARBA00022723"/>
    </source>
</evidence>
<dbReference type="GO" id="GO:0005634">
    <property type="term" value="C:nucleus"/>
    <property type="evidence" value="ECO:0007669"/>
    <property type="project" value="UniProtKB-SubCell"/>
</dbReference>
<keyword evidence="8 13" id="KW-0418">Kinase</keyword>